<dbReference type="Gene3D" id="3.40.50.11890">
    <property type="match status" value="1"/>
</dbReference>
<dbReference type="Pfam" id="PF06050">
    <property type="entry name" value="HGD-D"/>
    <property type="match status" value="1"/>
</dbReference>
<dbReference type="EMBL" id="CP002048">
    <property type="protein sequence ID" value="ADI02802.1"/>
    <property type="molecule type" value="Genomic_DNA"/>
</dbReference>
<evidence type="ECO:0000256" key="1">
    <source>
        <dbReference type="ARBA" id="ARBA00001966"/>
    </source>
</evidence>
<dbReference type="OrthoDB" id="9810278at2"/>
<dbReference type="HOGENOM" id="CLU_833421_0_0_9"/>
<dbReference type="RefSeq" id="WP_013176204.1">
    <property type="nucleotide sequence ID" value="NC_014220.1"/>
</dbReference>
<comment type="cofactor">
    <cofactor evidence="1">
        <name>[4Fe-4S] cluster</name>
        <dbReference type="ChEBI" id="CHEBI:49883"/>
    </cofactor>
</comment>
<dbReference type="PANTHER" id="PTHR30548:SF3">
    <property type="entry name" value="2-HYDROXYACYL-COA DEHYDRATASE"/>
    <property type="match status" value="1"/>
</dbReference>
<evidence type="ECO:0000256" key="3">
    <source>
        <dbReference type="ARBA" id="ARBA00023014"/>
    </source>
</evidence>
<gene>
    <name evidence="4" type="ordered locus">Slip_2055</name>
</gene>
<dbReference type="GO" id="GO:0051536">
    <property type="term" value="F:iron-sulfur cluster binding"/>
    <property type="evidence" value="ECO:0007669"/>
    <property type="project" value="UniProtKB-KW"/>
</dbReference>
<dbReference type="GO" id="GO:0016836">
    <property type="term" value="F:hydro-lyase activity"/>
    <property type="evidence" value="ECO:0007669"/>
    <property type="project" value="UniProtKB-ARBA"/>
</dbReference>
<keyword evidence="3" id="KW-0408">Iron</keyword>
<proteinExistence type="inferred from homology"/>
<evidence type="ECO:0000313" key="4">
    <source>
        <dbReference type="EMBL" id="ADI02802.1"/>
    </source>
</evidence>
<reference evidence="5" key="1">
    <citation type="journal article" date="2010" name="Stand. Genomic Sci.">
        <title>Complete genome sequence of Syntrophothermus lipocalidus type strain (TGB-C1T).</title>
        <authorList>
            <consortium name="US DOE Joint Genome Institute (JGI-PGF)"/>
            <person name="Djao O."/>
            <person name="Zhang X."/>
            <person name="Lucas S."/>
            <person name="Lapidus A."/>
            <person name="Glavina Del Rio T."/>
            <person name="Nolan M."/>
            <person name="Tice H."/>
            <person name="Cheng J."/>
            <person name="Han C."/>
            <person name="Tapia R."/>
            <person name="Goodwin L."/>
            <person name="Pitluck S."/>
            <person name="Liolios K."/>
            <person name="Ivanova N."/>
            <person name="Mavromatis K."/>
            <person name="Mikhailova N."/>
            <person name="Ovchinnikova G."/>
            <person name="Pati A."/>
            <person name="Brambilla E."/>
            <person name="Chen A."/>
            <person name="Palaniappan K."/>
            <person name="Land M."/>
            <person name="Hauser L."/>
            <person name="Chang Y."/>
            <person name="Jeffries C."/>
            <person name="Rohde M."/>
            <person name="Sikorski J."/>
            <person name="Spring S."/>
            <person name="Goker M."/>
            <person name="Detter J."/>
            <person name="Woyke T."/>
            <person name="Bristow J."/>
            <person name="Eisen J."/>
            <person name="Markowitz V."/>
            <person name="Hugenholtz P."/>
            <person name="Kyrpides N."/>
            <person name="Klenk H."/>
        </authorList>
    </citation>
    <scope>NUCLEOTIDE SEQUENCE [LARGE SCALE GENOMIC DNA]</scope>
    <source>
        <strain evidence="5">DSM 12680 / TGB-C1</strain>
    </source>
</reference>
<dbReference type="InterPro" id="IPR010327">
    <property type="entry name" value="FldB/FldC_alpha/beta"/>
</dbReference>
<evidence type="ECO:0000256" key="2">
    <source>
        <dbReference type="ARBA" id="ARBA00005806"/>
    </source>
</evidence>
<name>D7CIS4_SYNLT</name>
<accession>D7CIS4</accession>
<keyword evidence="3" id="KW-0411">Iron-sulfur</keyword>
<dbReference type="PANTHER" id="PTHR30548">
    <property type="entry name" value="2-HYDROXYGLUTARYL-COA DEHYDRATASE, D-COMPONENT-RELATED"/>
    <property type="match status" value="1"/>
</dbReference>
<dbReference type="Proteomes" id="UP000000378">
    <property type="component" value="Chromosome"/>
</dbReference>
<dbReference type="STRING" id="643648.Slip_2055"/>
<dbReference type="eggNOG" id="COG1775">
    <property type="taxonomic scope" value="Bacteria"/>
</dbReference>
<protein>
    <submittedName>
        <fullName evidence="4">2-hydroxyglutaryl-CoA dehydratase D-component</fullName>
    </submittedName>
</protein>
<keyword evidence="3" id="KW-0479">Metal-binding</keyword>
<organism evidence="4 5">
    <name type="scientific">Syntrophothermus lipocalidus (strain DSM 12680 / TGB-C1)</name>
    <dbReference type="NCBI Taxonomy" id="643648"/>
    <lineage>
        <taxon>Bacteria</taxon>
        <taxon>Bacillati</taxon>
        <taxon>Bacillota</taxon>
        <taxon>Clostridia</taxon>
        <taxon>Eubacteriales</taxon>
        <taxon>Syntrophomonadaceae</taxon>
        <taxon>Syntrophothermus</taxon>
    </lineage>
</organism>
<dbReference type="Gene3D" id="3.40.50.11900">
    <property type="match status" value="1"/>
</dbReference>
<evidence type="ECO:0000313" key="5">
    <source>
        <dbReference type="Proteomes" id="UP000000378"/>
    </source>
</evidence>
<comment type="similarity">
    <text evidence="2">Belongs to the FldB/FldC dehydratase alpha/beta subunit family.</text>
</comment>
<sequence>MGRIGFTTTIPVEMILAAGKVPVDLNNLFINADRPQELVDQAEEEGYPRNICGWIKGIYSVALQLPDMEALVAVMQGDCSNTQALVETLVMQGIKTIPFAYPFDRDPDMLRLQMEKLRQEMGVTWERVEEVRQELAGTRELLRELDELTWKHNLVSGFENHYYQVSATDFNQDPEAFTRELERFVDEVKSRAPFRQEIRLAYIGVPPIVKDLYQYLESQGARVVYNEIQRQFAMPFNATDLVEQYLLYTYPYGAFARLDDILVEIEKRNVDGVIHYVQTFCFRQIEDIIFRSRIKKPFLTLEGDKPGYLDAHTRMRVEAFLRMLASVKGNK</sequence>
<keyword evidence="5" id="KW-1185">Reference proteome</keyword>
<dbReference type="KEGG" id="slp:Slip_2055"/>
<reference evidence="4 5" key="2">
    <citation type="journal article" date="2010" name="Stand. Genomic Sci.">
        <title>Complete genome sequence of Syntrophothermus lipocalidus type strain (TGB-C1).</title>
        <authorList>
            <person name="Djao O.D."/>
            <person name="Zhang X."/>
            <person name="Lucas S."/>
            <person name="Lapidus A."/>
            <person name="Del Rio T.G."/>
            <person name="Nolan M."/>
            <person name="Tice H."/>
            <person name="Cheng J.F."/>
            <person name="Han C."/>
            <person name="Tapia R."/>
            <person name="Goodwin L."/>
            <person name="Pitluck S."/>
            <person name="Liolios K."/>
            <person name="Ivanova N."/>
            <person name="Mavromatis K."/>
            <person name="Mikhailova N."/>
            <person name="Ovchinnikova G."/>
            <person name="Pati A."/>
            <person name="Brambilla E."/>
            <person name="Chen A."/>
            <person name="Palaniappan K."/>
            <person name="Land M."/>
            <person name="Hauser L."/>
            <person name="Chang Y.J."/>
            <person name="Jeffries C.D."/>
            <person name="Rohde M."/>
            <person name="Sikorski J."/>
            <person name="Spring S."/>
            <person name="Goker M."/>
            <person name="Detter J.C."/>
            <person name="Woyke T."/>
            <person name="Bristow J."/>
            <person name="Eisen J.A."/>
            <person name="Markowitz V."/>
            <person name="Hugenholtz P."/>
            <person name="Kyrpides N.C."/>
            <person name="Klenk H.P."/>
        </authorList>
    </citation>
    <scope>NUCLEOTIDE SEQUENCE [LARGE SCALE GENOMIC DNA]</scope>
    <source>
        <strain evidence="5">DSM 12680 / TGB-C1</strain>
    </source>
</reference>
<dbReference type="AlphaFoldDB" id="D7CIS4"/>